<evidence type="ECO:0000256" key="10">
    <source>
        <dbReference type="SAM" id="MobiDB-lite"/>
    </source>
</evidence>
<dbReference type="RefSeq" id="XP_030854782.1">
    <property type="nucleotide sequence ID" value="XM_030998922.1"/>
</dbReference>
<keyword evidence="14" id="KW-1185">Reference proteome</keyword>
<proteinExistence type="inferred from homology"/>
<dbReference type="InParanoid" id="A0A7M7PPE8"/>
<evidence type="ECO:0000256" key="9">
    <source>
        <dbReference type="RuleBase" id="RU000688"/>
    </source>
</evidence>
<feature type="domain" description="G-protein coupled receptors family 1 profile" evidence="12">
    <location>
        <begin position="78"/>
        <end position="332"/>
    </location>
</feature>
<reference evidence="14" key="1">
    <citation type="submission" date="2015-02" db="EMBL/GenBank/DDBJ databases">
        <title>Genome sequencing for Strongylocentrotus purpuratus.</title>
        <authorList>
            <person name="Murali S."/>
            <person name="Liu Y."/>
            <person name="Vee V."/>
            <person name="English A."/>
            <person name="Wang M."/>
            <person name="Skinner E."/>
            <person name="Han Y."/>
            <person name="Muzny D.M."/>
            <person name="Worley K.C."/>
            <person name="Gibbs R.A."/>
        </authorList>
    </citation>
    <scope>NUCLEOTIDE SEQUENCE</scope>
</reference>
<evidence type="ECO:0000256" key="7">
    <source>
        <dbReference type="ARBA" id="ARBA00023170"/>
    </source>
</evidence>
<dbReference type="PROSITE" id="PS50262">
    <property type="entry name" value="G_PROTEIN_RECEP_F1_2"/>
    <property type="match status" value="1"/>
</dbReference>
<dbReference type="PANTHER" id="PTHR24249:SF372">
    <property type="entry name" value="G-PROTEIN COUPLED RECEPTORS FAMILY 1 PROFILE DOMAIN-CONTAINING PROTEIN"/>
    <property type="match status" value="1"/>
</dbReference>
<keyword evidence="6 11" id="KW-0472">Membrane</keyword>
<dbReference type="Pfam" id="PF00001">
    <property type="entry name" value="7tm_1"/>
    <property type="match status" value="1"/>
</dbReference>
<dbReference type="OrthoDB" id="10042731at2759"/>
<keyword evidence="5 9" id="KW-0297">G-protein coupled receptor</keyword>
<feature type="transmembrane region" description="Helical" evidence="11">
    <location>
        <begin position="99"/>
        <end position="120"/>
    </location>
</feature>
<keyword evidence="3 9" id="KW-0812">Transmembrane</keyword>
<dbReference type="GO" id="GO:0004930">
    <property type="term" value="F:G protein-coupled receptor activity"/>
    <property type="evidence" value="ECO:0000318"/>
    <property type="project" value="GO_Central"/>
</dbReference>
<evidence type="ECO:0000256" key="2">
    <source>
        <dbReference type="ARBA" id="ARBA00022475"/>
    </source>
</evidence>
<dbReference type="SMART" id="SM01381">
    <property type="entry name" value="7TM_GPCR_Srsx"/>
    <property type="match status" value="1"/>
</dbReference>
<evidence type="ECO:0000256" key="4">
    <source>
        <dbReference type="ARBA" id="ARBA00022989"/>
    </source>
</evidence>
<comment type="subcellular location">
    <subcellularLocation>
        <location evidence="1">Cell membrane</location>
        <topology evidence="1">Multi-pass membrane protein</topology>
    </subcellularLocation>
</comment>
<dbReference type="EnsemblMetazoa" id="XM_030998920">
    <property type="protein sequence ID" value="XP_030854780"/>
    <property type="gene ID" value="LOC577375"/>
</dbReference>
<evidence type="ECO:0000256" key="1">
    <source>
        <dbReference type="ARBA" id="ARBA00004651"/>
    </source>
</evidence>
<dbReference type="PANTHER" id="PTHR24249">
    <property type="entry name" value="HISTAMINE RECEPTOR-RELATED G-PROTEIN COUPLED RECEPTOR"/>
    <property type="match status" value="1"/>
</dbReference>
<keyword evidence="4 11" id="KW-1133">Transmembrane helix</keyword>
<keyword evidence="7 9" id="KW-0675">Receptor</keyword>
<evidence type="ECO:0000259" key="12">
    <source>
        <dbReference type="PROSITE" id="PS50262"/>
    </source>
</evidence>
<evidence type="ECO:0000313" key="13">
    <source>
        <dbReference type="EnsemblMetazoa" id="XP_030854781"/>
    </source>
</evidence>
<dbReference type="GO" id="GO:0005886">
    <property type="term" value="C:plasma membrane"/>
    <property type="evidence" value="ECO:0000318"/>
    <property type="project" value="GO_Central"/>
</dbReference>
<dbReference type="PROSITE" id="PS00237">
    <property type="entry name" value="G_PROTEIN_RECEP_F1_1"/>
    <property type="match status" value="1"/>
</dbReference>
<dbReference type="OMA" id="CALYLPC"/>
<dbReference type="GO" id="GO:0007186">
    <property type="term" value="P:G protein-coupled receptor signaling pathway"/>
    <property type="evidence" value="ECO:0000318"/>
    <property type="project" value="GO_Central"/>
</dbReference>
<feature type="transmembrane region" description="Helical" evidence="11">
    <location>
        <begin position="62"/>
        <end position="87"/>
    </location>
</feature>
<organism evidence="13 14">
    <name type="scientific">Strongylocentrotus purpuratus</name>
    <name type="common">Purple sea urchin</name>
    <dbReference type="NCBI Taxonomy" id="7668"/>
    <lineage>
        <taxon>Eukaryota</taxon>
        <taxon>Metazoa</taxon>
        <taxon>Echinodermata</taxon>
        <taxon>Eleutherozoa</taxon>
        <taxon>Echinozoa</taxon>
        <taxon>Echinoidea</taxon>
        <taxon>Euechinoidea</taxon>
        <taxon>Echinacea</taxon>
        <taxon>Camarodonta</taxon>
        <taxon>Echinidea</taxon>
        <taxon>Strongylocentrotidae</taxon>
        <taxon>Strongylocentrotus</taxon>
    </lineage>
</organism>
<dbReference type="InterPro" id="IPR017452">
    <property type="entry name" value="GPCR_Rhodpsn_7TM"/>
</dbReference>
<dbReference type="CDD" id="cd14967">
    <property type="entry name" value="7tmA_amine_R-like"/>
    <property type="match status" value="1"/>
</dbReference>
<sequence>MKQLHLSSSQTNLSEDQAIIIIMQETTVTPISHLLRSNGSGQDIATTLFPEGADSEWGFQSYIALGIIFILMTITFIGNILIIVSVAKFKRLQIPPNYILMNLAVADLGVAIMTLILFAFNFLSETGGVLCLLPYCLMSLFSGVSVLSLSIIAYDRYSALVEPLKYSARITSVHIAVICLLVWIYVTVISVIPMIGWFIPLPGTSMEMLCSLNFYHNYTSLAQVIAIFLPALVCMFFCYCRVMLVARHHTRAISAVQFSLFPGAVKNYNTFKGNKYWKTLALILGVFTLTWGTFITTVVVEVFCKAFSQFLTMHNYTGLLLLLNSCLNPWIYAFRNQDFRAAFRRILRCFRRPCKKGSVRSNSNAVHERRNSRMSVALSRTNSLCGNLQTLQMLYEQEMALKNNNQTNFKDGEVETRQTSLGNSKASVQIEEEKEPQVPITEPIQVEEV</sequence>
<dbReference type="KEGG" id="spu:577375"/>
<feature type="transmembrane region" description="Helical" evidence="11">
    <location>
        <begin position="175"/>
        <end position="200"/>
    </location>
</feature>
<keyword evidence="2" id="KW-1003">Cell membrane</keyword>
<name>A0A7M7PPE8_STRPU</name>
<evidence type="ECO:0000256" key="6">
    <source>
        <dbReference type="ARBA" id="ARBA00023136"/>
    </source>
</evidence>
<dbReference type="PRINTS" id="PR00237">
    <property type="entry name" value="GPCRRHODOPSN"/>
</dbReference>
<dbReference type="GeneID" id="577375"/>
<feature type="region of interest" description="Disordered" evidence="10">
    <location>
        <begin position="406"/>
        <end position="449"/>
    </location>
</feature>
<evidence type="ECO:0000313" key="14">
    <source>
        <dbReference type="Proteomes" id="UP000007110"/>
    </source>
</evidence>
<protein>
    <recommendedName>
        <fullName evidence="12">G-protein coupled receptors family 1 profile domain-containing protein</fullName>
    </recommendedName>
</protein>
<evidence type="ECO:0000256" key="5">
    <source>
        <dbReference type="ARBA" id="ARBA00023040"/>
    </source>
</evidence>
<dbReference type="SUPFAM" id="SSF81321">
    <property type="entry name" value="Family A G protein-coupled receptor-like"/>
    <property type="match status" value="1"/>
</dbReference>
<evidence type="ECO:0000256" key="8">
    <source>
        <dbReference type="ARBA" id="ARBA00023224"/>
    </source>
</evidence>
<dbReference type="Proteomes" id="UP000007110">
    <property type="component" value="Unassembled WGS sequence"/>
</dbReference>
<dbReference type="RefSeq" id="XP_030854781.1">
    <property type="nucleotide sequence ID" value="XM_030998921.1"/>
</dbReference>
<reference evidence="13" key="2">
    <citation type="submission" date="2021-01" db="UniProtKB">
        <authorList>
            <consortium name="EnsemblMetazoa"/>
        </authorList>
    </citation>
    <scope>IDENTIFICATION</scope>
</reference>
<feature type="transmembrane region" description="Helical" evidence="11">
    <location>
        <begin position="220"/>
        <end position="244"/>
    </location>
</feature>
<dbReference type="RefSeq" id="XP_030854780.1">
    <property type="nucleotide sequence ID" value="XM_030998920.1"/>
</dbReference>
<dbReference type="InterPro" id="IPR050569">
    <property type="entry name" value="TAAR"/>
</dbReference>
<evidence type="ECO:0000256" key="11">
    <source>
        <dbReference type="SAM" id="Phobius"/>
    </source>
</evidence>
<dbReference type="InterPro" id="IPR000276">
    <property type="entry name" value="GPCR_Rhodpsn"/>
</dbReference>
<keyword evidence="8 9" id="KW-0807">Transducer</keyword>
<evidence type="ECO:0000256" key="3">
    <source>
        <dbReference type="ARBA" id="ARBA00022692"/>
    </source>
</evidence>
<feature type="transmembrane region" description="Helical" evidence="11">
    <location>
        <begin position="132"/>
        <end position="154"/>
    </location>
</feature>
<accession>A0A7M7PPE8</accession>
<dbReference type="EnsemblMetazoa" id="XM_030998922">
    <property type="protein sequence ID" value="XP_030854782"/>
    <property type="gene ID" value="LOC577375"/>
</dbReference>
<feature type="transmembrane region" description="Helical" evidence="11">
    <location>
        <begin position="280"/>
        <end position="303"/>
    </location>
</feature>
<dbReference type="EnsemblMetazoa" id="XM_030998921">
    <property type="protein sequence ID" value="XP_030854781"/>
    <property type="gene ID" value="LOC577375"/>
</dbReference>
<feature type="compositionally biased region" description="Polar residues" evidence="10">
    <location>
        <begin position="417"/>
        <end position="427"/>
    </location>
</feature>
<feature type="transmembrane region" description="Helical" evidence="11">
    <location>
        <begin position="315"/>
        <end position="334"/>
    </location>
</feature>
<dbReference type="AlphaFoldDB" id="A0A7M7PPE8"/>
<dbReference type="Gene3D" id="1.20.1070.10">
    <property type="entry name" value="Rhodopsin 7-helix transmembrane proteins"/>
    <property type="match status" value="1"/>
</dbReference>
<comment type="similarity">
    <text evidence="9">Belongs to the G-protein coupled receptor 1 family.</text>
</comment>